<accession>A0AA86U0Z9</accession>
<evidence type="ECO:0000313" key="1">
    <source>
        <dbReference type="EMBL" id="CAI9934362.1"/>
    </source>
</evidence>
<keyword evidence="3" id="KW-1185">Reference proteome</keyword>
<dbReference type="EMBL" id="CATOUU010000564">
    <property type="protein sequence ID" value="CAI9934362.1"/>
    <property type="molecule type" value="Genomic_DNA"/>
</dbReference>
<proteinExistence type="predicted"/>
<dbReference type="EMBL" id="CAXDID020000088">
    <property type="protein sequence ID" value="CAL6021301.1"/>
    <property type="molecule type" value="Genomic_DNA"/>
</dbReference>
<gene>
    <name evidence="1" type="ORF">HINF_LOCUS22007</name>
    <name evidence="2" type="ORF">HINF_LOCUS28105</name>
</gene>
<protein>
    <submittedName>
        <fullName evidence="1">Uncharacterized protein</fullName>
    </submittedName>
</protein>
<dbReference type="AlphaFoldDB" id="A0AA86U0Z9"/>
<evidence type="ECO:0000313" key="3">
    <source>
        <dbReference type="Proteomes" id="UP001642409"/>
    </source>
</evidence>
<name>A0AA86U0Z9_9EUKA</name>
<reference evidence="1" key="1">
    <citation type="submission" date="2023-06" db="EMBL/GenBank/DDBJ databases">
        <authorList>
            <person name="Kurt Z."/>
        </authorList>
    </citation>
    <scope>NUCLEOTIDE SEQUENCE</scope>
</reference>
<reference evidence="2 3" key="2">
    <citation type="submission" date="2024-07" db="EMBL/GenBank/DDBJ databases">
        <authorList>
            <person name="Akdeniz Z."/>
        </authorList>
    </citation>
    <scope>NUCLEOTIDE SEQUENCE [LARGE SCALE GENOMIC DNA]</scope>
</reference>
<sequence>MTFLPDSAMLMNVLKLYPDLNLYLQVSQRKIRILNQNYEVLNEIQIVPEDEKAYSHHVFSQGYILAQNGQQYHLVLHKGVVYVQVLNNFYILQSSTLKYLCEVPSIDGRGSGLRGEIFSMNNQLYAFSDNSFFVFNNNKFKYYKDLPHRSQQHYFCQFNDNVFCIEQYSVNRVLPDLQLEELFEGISELDILCSGGGTIVVNAKGTDQVAIIDMLTFEVKVYDEDEQENKQDVKMWKKLSNIVDKAQRKYQALTDSFIGENEPKYHQPRELNEFQKILEFGECGLQLRVELQKQIFGEEFPEKCRVEYEKYMKSQMTEAYIHETMTLIKPVREDWKELEEKYNRMAEVEEKEKYLHDCQLLNVMKLAPNLDVYMAVEDGFIHIIDKDRKILHQIEVDFDFYMGKKQSNENQSKYQGLTCNLQQYPVIFAGTVYFQAFNKVYKINSNLQLELVASLPYVDLNYFKDHPQSMFECLDALGINREYQGYYLLNNNKFKFLDLMGSFDFMFVKQNIRWYIETQNVLYSKCVNGNYKEIKLIQDTKGCRYVSFCQSGILIIYSDYCSIVFVIDFINGKYKELHNDMRFCQENIYNHIKLGPAGIQLKDEIIIELFDRDLLEQIKHSYDQYLEKSIQNTPELCNILNSLIESASSSTGIKYDDLNIVKKQDIDQFESRERMQDFQLMNIVKLKSDLDLYLTVEDDYIFIVDSDRNIYEQYKVNYEFYSGFVNDKYFKNKKNLFFYGNEVIHVATICKGEIYIRKFESVFKIHNKSVEFVAAIPGYNCNSKKLFNAGLFCNNDELFAFTHNGNIFKLENNHFVFHSNDDKYFYQFCNKVFVYDYCSNQIYTIENENIFDPETNLDFVTNHSGILIFQNAQRESKQRQTFYIIDLTSNTIKEFTDNENLQDFNIKDAARHFGGCGLQIEHEKISIDDEQRERAEEMYDQYLETLEQQNIWNEQINQLLTFDIMIKYYKKRCIFNKFFAGINNHLTKLQNSVSSQLQNLKDKINQLQQTFNPVLEHFISLNISINIQ</sequence>
<comment type="caution">
    <text evidence="1">The sequence shown here is derived from an EMBL/GenBank/DDBJ whole genome shotgun (WGS) entry which is preliminary data.</text>
</comment>
<dbReference type="Proteomes" id="UP001642409">
    <property type="component" value="Unassembled WGS sequence"/>
</dbReference>
<organism evidence="1">
    <name type="scientific">Hexamita inflata</name>
    <dbReference type="NCBI Taxonomy" id="28002"/>
    <lineage>
        <taxon>Eukaryota</taxon>
        <taxon>Metamonada</taxon>
        <taxon>Diplomonadida</taxon>
        <taxon>Hexamitidae</taxon>
        <taxon>Hexamitinae</taxon>
        <taxon>Hexamita</taxon>
    </lineage>
</organism>
<evidence type="ECO:0000313" key="2">
    <source>
        <dbReference type="EMBL" id="CAL6021301.1"/>
    </source>
</evidence>